<feature type="domain" description="Cyclin C-terminal" evidence="5">
    <location>
        <begin position="251"/>
        <end position="379"/>
    </location>
</feature>
<dbReference type="InterPro" id="IPR036915">
    <property type="entry name" value="Cyclin-like_sf"/>
</dbReference>
<evidence type="ECO:0000259" key="5">
    <source>
        <dbReference type="SMART" id="SM01332"/>
    </source>
</evidence>
<dbReference type="STRING" id="135651.G0NRF4"/>
<dbReference type="FunCoup" id="G0NRF4">
    <property type="interactions" value="3"/>
</dbReference>
<dbReference type="InterPro" id="IPR006671">
    <property type="entry name" value="Cyclin_N"/>
</dbReference>
<dbReference type="InterPro" id="IPR004367">
    <property type="entry name" value="Cyclin_C-dom"/>
</dbReference>
<dbReference type="InterPro" id="IPR039361">
    <property type="entry name" value="Cyclin"/>
</dbReference>
<reference evidence="7" key="1">
    <citation type="submission" date="2011-07" db="EMBL/GenBank/DDBJ databases">
        <authorList>
            <consortium name="Caenorhabditis brenneri Sequencing and Analysis Consortium"/>
            <person name="Wilson R.K."/>
        </authorList>
    </citation>
    <scope>NUCLEOTIDE SEQUENCE [LARGE SCALE GENOMIC DNA]</scope>
    <source>
        <strain evidence="7">PB2801</strain>
    </source>
</reference>
<dbReference type="OrthoDB" id="5590282at2759"/>
<dbReference type="Pfam" id="PF00134">
    <property type="entry name" value="Cyclin_N"/>
    <property type="match status" value="1"/>
</dbReference>
<gene>
    <name evidence="6" type="ORF">CAEBREN_24328</name>
</gene>
<dbReference type="AlphaFoldDB" id="G0NRF4"/>
<dbReference type="eggNOG" id="ENOG502R260">
    <property type="taxonomic scope" value="Eukaryota"/>
</dbReference>
<dbReference type="SMART" id="SM00385">
    <property type="entry name" value="CYCLIN"/>
    <property type="match status" value="1"/>
</dbReference>
<proteinExistence type="inferred from homology"/>
<dbReference type="Pfam" id="PF02984">
    <property type="entry name" value="Cyclin_C"/>
    <property type="match status" value="1"/>
</dbReference>
<dbReference type="SUPFAM" id="SSF47954">
    <property type="entry name" value="Cyclin-like"/>
    <property type="match status" value="2"/>
</dbReference>
<dbReference type="HOGENOM" id="CLU_071687_0_0_1"/>
<dbReference type="Proteomes" id="UP000008068">
    <property type="component" value="Unassembled WGS sequence"/>
</dbReference>
<evidence type="ECO:0000313" key="6">
    <source>
        <dbReference type="EMBL" id="EGT36156.1"/>
    </source>
</evidence>
<dbReference type="Gene3D" id="1.10.472.10">
    <property type="entry name" value="Cyclin-like"/>
    <property type="match status" value="2"/>
</dbReference>
<feature type="region of interest" description="Disordered" evidence="3">
    <location>
        <begin position="23"/>
        <end position="49"/>
    </location>
</feature>
<dbReference type="InParanoid" id="G0NRF4"/>
<dbReference type="EMBL" id="GL379931">
    <property type="protein sequence ID" value="EGT36156.1"/>
    <property type="molecule type" value="Genomic_DNA"/>
</dbReference>
<evidence type="ECO:0000259" key="4">
    <source>
        <dbReference type="SMART" id="SM00385"/>
    </source>
</evidence>
<dbReference type="InterPro" id="IPR013763">
    <property type="entry name" value="Cyclin-like_dom"/>
</dbReference>
<evidence type="ECO:0000256" key="1">
    <source>
        <dbReference type="ARBA" id="ARBA00023127"/>
    </source>
</evidence>
<organism evidence="7">
    <name type="scientific">Caenorhabditis brenneri</name>
    <name type="common">Nematode worm</name>
    <dbReference type="NCBI Taxonomy" id="135651"/>
    <lineage>
        <taxon>Eukaryota</taxon>
        <taxon>Metazoa</taxon>
        <taxon>Ecdysozoa</taxon>
        <taxon>Nematoda</taxon>
        <taxon>Chromadorea</taxon>
        <taxon>Rhabditida</taxon>
        <taxon>Rhabditina</taxon>
        <taxon>Rhabditomorpha</taxon>
        <taxon>Rhabditoidea</taxon>
        <taxon>Rhabditidae</taxon>
        <taxon>Peloderinae</taxon>
        <taxon>Caenorhabditis</taxon>
    </lineage>
</organism>
<evidence type="ECO:0008006" key="8">
    <source>
        <dbReference type="Google" id="ProtNLM"/>
    </source>
</evidence>
<dbReference type="PANTHER" id="PTHR10177">
    <property type="entry name" value="CYCLINS"/>
    <property type="match status" value="1"/>
</dbReference>
<feature type="region of interest" description="Disordered" evidence="3">
    <location>
        <begin position="55"/>
        <end position="74"/>
    </location>
</feature>
<evidence type="ECO:0000256" key="2">
    <source>
        <dbReference type="RuleBase" id="RU000383"/>
    </source>
</evidence>
<keyword evidence="7" id="KW-1185">Reference proteome</keyword>
<protein>
    <recommendedName>
        <fullName evidence="8">Cyclin N-terminal domain-containing protein</fullName>
    </recommendedName>
</protein>
<evidence type="ECO:0000313" key="7">
    <source>
        <dbReference type="Proteomes" id="UP000008068"/>
    </source>
</evidence>
<dbReference type="CDD" id="cd20537">
    <property type="entry name" value="CYCLIN_CCNO-like_rpt2"/>
    <property type="match status" value="1"/>
</dbReference>
<sequence>MIGRTTLEISSYSRRVSTETILSNSQSPSFVTYRTSPDSNEEKTPETTGLSVRNVQKRQKPVSPRSLKKSTEPQAKKFKEVSLNRSITHTNISNYCLQTQKNEKRLRKHAGLSEDMLEMYTTLSASVSLIPIPHTLLQHDNKSKCTCSIEDRKRVLLNVFSRRFSMKVSSETLHLGAALLDKCLDVMSVNKGTLDELAAVTIAIASKVEDVNCLTLDDLIVFDLIKNKPISMIASLERFVLVSLSFRVTIPTPFHFANYMLVHFAAAEAKRNLTYYFLELSILYVHNRGIPSDAVAHAATCLAFVIETKTGRIATKVLREMELELRIFMKNSYSTKRKQSHEAMKTMADLFVVASSENHAIFREYSTSRRNFVALRRVNPDLQEMLRMDSS</sequence>
<dbReference type="SMART" id="SM01332">
    <property type="entry name" value="Cyclin_C"/>
    <property type="match status" value="1"/>
</dbReference>
<evidence type="ECO:0000256" key="3">
    <source>
        <dbReference type="SAM" id="MobiDB-lite"/>
    </source>
</evidence>
<name>G0NRF4_CAEBE</name>
<comment type="similarity">
    <text evidence="2">Belongs to the cyclin family.</text>
</comment>
<accession>G0NRF4</accession>
<dbReference type="FunFam" id="1.10.472.10:FF:000252">
    <property type="entry name" value="Protein CBG20098"/>
    <property type="match status" value="1"/>
</dbReference>
<feature type="compositionally biased region" description="Polar residues" evidence="3">
    <location>
        <begin position="23"/>
        <end position="38"/>
    </location>
</feature>
<keyword evidence="1 2" id="KW-0195">Cyclin</keyword>
<dbReference type="OMA" id="HAIFREY"/>
<feature type="domain" description="Cyclin-like" evidence="4">
    <location>
        <begin position="155"/>
        <end position="242"/>
    </location>
</feature>